<proteinExistence type="inferred from homology"/>
<reference evidence="10" key="1">
    <citation type="submission" date="2021-01" db="EMBL/GenBank/DDBJ databases">
        <authorList>
            <person name="Corre E."/>
            <person name="Pelletier E."/>
            <person name="Niang G."/>
            <person name="Scheremetjew M."/>
            <person name="Finn R."/>
            <person name="Kale V."/>
            <person name="Holt S."/>
            <person name="Cochrane G."/>
            <person name="Meng A."/>
            <person name="Brown T."/>
            <person name="Cohen L."/>
        </authorList>
    </citation>
    <scope>NUCLEOTIDE SEQUENCE</scope>
    <source>
        <strain evidence="10">OF101</strain>
    </source>
</reference>
<dbReference type="PANTHER" id="PTHR47966:SF51">
    <property type="entry name" value="BETA-SITE APP-CLEAVING ENZYME, ISOFORM A-RELATED"/>
    <property type="match status" value="1"/>
</dbReference>
<evidence type="ECO:0000256" key="6">
    <source>
        <dbReference type="PIRSR" id="PIRSR601461-2"/>
    </source>
</evidence>
<feature type="signal peptide" evidence="8">
    <location>
        <begin position="1"/>
        <end position="18"/>
    </location>
</feature>
<feature type="domain" description="Peptidase A1" evidence="9">
    <location>
        <begin position="52"/>
        <end position="364"/>
    </location>
</feature>
<evidence type="ECO:0000256" key="2">
    <source>
        <dbReference type="ARBA" id="ARBA00022670"/>
    </source>
</evidence>
<feature type="chain" id="PRO_5030926342" description="Peptidase A1 domain-containing protein" evidence="8">
    <location>
        <begin position="19"/>
        <end position="396"/>
    </location>
</feature>
<gene>
    <name evidence="10" type="ORF">ACAT0790_LOCUS59243</name>
</gene>
<dbReference type="SUPFAM" id="SSF50630">
    <property type="entry name" value="Acid proteases"/>
    <property type="match status" value="1"/>
</dbReference>
<feature type="active site" evidence="5">
    <location>
        <position position="264"/>
    </location>
</feature>
<organism evidence="10">
    <name type="scientific">Alexandrium catenella</name>
    <name type="common">Red tide dinoflagellate</name>
    <name type="synonym">Gonyaulax catenella</name>
    <dbReference type="NCBI Taxonomy" id="2925"/>
    <lineage>
        <taxon>Eukaryota</taxon>
        <taxon>Sar</taxon>
        <taxon>Alveolata</taxon>
        <taxon>Dinophyceae</taxon>
        <taxon>Gonyaulacales</taxon>
        <taxon>Pyrocystaceae</taxon>
        <taxon>Alexandrium</taxon>
    </lineage>
</organism>
<evidence type="ECO:0000256" key="8">
    <source>
        <dbReference type="SAM" id="SignalP"/>
    </source>
</evidence>
<keyword evidence="3 7" id="KW-0064">Aspartyl protease</keyword>
<evidence type="ECO:0000259" key="9">
    <source>
        <dbReference type="PROSITE" id="PS51767"/>
    </source>
</evidence>
<protein>
    <recommendedName>
        <fullName evidence="9">Peptidase A1 domain-containing protein</fullName>
    </recommendedName>
</protein>
<name>A0A7S1S285_ALECA</name>
<dbReference type="InterPro" id="IPR021109">
    <property type="entry name" value="Peptidase_aspartic_dom_sf"/>
</dbReference>
<dbReference type="GO" id="GO:0004190">
    <property type="term" value="F:aspartic-type endopeptidase activity"/>
    <property type="evidence" value="ECO:0007669"/>
    <property type="project" value="UniProtKB-KW"/>
</dbReference>
<dbReference type="EMBL" id="HBGE01099565">
    <property type="protein sequence ID" value="CAD9182471.1"/>
    <property type="molecule type" value="Transcribed_RNA"/>
</dbReference>
<evidence type="ECO:0000256" key="7">
    <source>
        <dbReference type="RuleBase" id="RU000454"/>
    </source>
</evidence>
<feature type="disulfide bond" evidence="6">
    <location>
        <begin position="83"/>
        <end position="88"/>
    </location>
</feature>
<dbReference type="Gene3D" id="2.40.70.10">
    <property type="entry name" value="Acid Proteases"/>
    <property type="match status" value="2"/>
</dbReference>
<feature type="active site" evidence="5">
    <location>
        <position position="70"/>
    </location>
</feature>
<dbReference type="InterPro" id="IPR001461">
    <property type="entry name" value="Aspartic_peptidase_A1"/>
</dbReference>
<keyword evidence="6" id="KW-1015">Disulfide bond</keyword>
<sequence length="396" mass="43481">MQPVLLHFVASLLASAVAITTRRTAVSHSVTLERHVFKHRRSPHIVKQKMAYFSTVKVGTPQQKFKVVFDTGSANLLVPSSECSSSPCYSHNRFKARASSTVRTVKCDGQEGQPSNSERLRINFGTGYIQGRCYEDDICIGTACMRGSFVAAVSETTRPWSEFSFDGILGLSPTKMAQGPAFSLLHRLVEDQVLKQPLFSVFLSNADDEPSDVTFGAVRPERMASELFWAPISLRNGYWEVTISDITVGGQPRGLCKNCGVAVDTGTSQLAGPSWLISELTRILDVQSDCSNFDTLPSLGFIVEGHSLTLSPHDYVDYSRDYCEVALMQLDLPPPKENLFVFGIPFLQRYYSVYDFANDRVGFAVAKHKGEMPEALAKLSAGLAAVRNASQTGRAA</sequence>
<dbReference type="InterPro" id="IPR033121">
    <property type="entry name" value="PEPTIDASE_A1"/>
</dbReference>
<dbReference type="PRINTS" id="PR00792">
    <property type="entry name" value="PEPSIN"/>
</dbReference>
<dbReference type="InterPro" id="IPR001969">
    <property type="entry name" value="Aspartic_peptidase_AS"/>
</dbReference>
<dbReference type="Pfam" id="PF00026">
    <property type="entry name" value="Asp"/>
    <property type="match status" value="1"/>
</dbReference>
<dbReference type="PANTHER" id="PTHR47966">
    <property type="entry name" value="BETA-SITE APP-CLEAVING ENZYME, ISOFORM A-RELATED"/>
    <property type="match status" value="1"/>
</dbReference>
<keyword evidence="4 7" id="KW-0378">Hydrolase</keyword>
<evidence type="ECO:0000313" key="10">
    <source>
        <dbReference type="EMBL" id="CAD9182471.1"/>
    </source>
</evidence>
<dbReference type="PROSITE" id="PS00141">
    <property type="entry name" value="ASP_PROTEASE"/>
    <property type="match status" value="1"/>
</dbReference>
<dbReference type="PROSITE" id="PS51767">
    <property type="entry name" value="PEPTIDASE_A1"/>
    <property type="match status" value="1"/>
</dbReference>
<dbReference type="FunFam" id="2.40.70.10:FF:000115">
    <property type="entry name" value="Lysosomal aspartic protease"/>
    <property type="match status" value="1"/>
</dbReference>
<evidence type="ECO:0000256" key="1">
    <source>
        <dbReference type="ARBA" id="ARBA00007447"/>
    </source>
</evidence>
<keyword evidence="8" id="KW-0732">Signal</keyword>
<evidence type="ECO:0000256" key="5">
    <source>
        <dbReference type="PIRSR" id="PIRSR601461-1"/>
    </source>
</evidence>
<comment type="similarity">
    <text evidence="1 7">Belongs to the peptidase A1 family.</text>
</comment>
<accession>A0A7S1S285</accession>
<evidence type="ECO:0000256" key="3">
    <source>
        <dbReference type="ARBA" id="ARBA00022750"/>
    </source>
</evidence>
<keyword evidence="2 7" id="KW-0645">Protease</keyword>
<evidence type="ECO:0000256" key="4">
    <source>
        <dbReference type="ARBA" id="ARBA00022801"/>
    </source>
</evidence>
<dbReference type="GO" id="GO:0016485">
    <property type="term" value="P:protein processing"/>
    <property type="evidence" value="ECO:0007669"/>
    <property type="project" value="UniProtKB-ARBA"/>
</dbReference>
<dbReference type="AlphaFoldDB" id="A0A7S1S285"/>